<keyword evidence="1" id="KW-0862">Zinc</keyword>
<evidence type="ECO:0000313" key="4">
    <source>
        <dbReference type="EMBL" id="KAL3770633.1"/>
    </source>
</evidence>
<dbReference type="PROSITE" id="PS50158">
    <property type="entry name" value="ZF_CCHC"/>
    <property type="match status" value="2"/>
</dbReference>
<feature type="domain" description="CCHC-type" evidence="3">
    <location>
        <begin position="161"/>
        <end position="176"/>
    </location>
</feature>
<feature type="compositionally biased region" description="Polar residues" evidence="2">
    <location>
        <begin position="1"/>
        <end position="10"/>
    </location>
</feature>
<evidence type="ECO:0000259" key="3">
    <source>
        <dbReference type="PROSITE" id="PS50158"/>
    </source>
</evidence>
<proteinExistence type="predicted"/>
<feature type="domain" description="CCHC-type" evidence="3">
    <location>
        <begin position="58"/>
        <end position="72"/>
    </location>
</feature>
<feature type="region of interest" description="Disordered" evidence="2">
    <location>
        <begin position="202"/>
        <end position="255"/>
    </location>
</feature>
<comment type="caution">
    <text evidence="4">The sequence shown here is derived from an EMBL/GenBank/DDBJ whole genome shotgun (WGS) entry which is preliminary data.</text>
</comment>
<dbReference type="InterPro" id="IPR042246">
    <property type="entry name" value="ZCCHC9"/>
</dbReference>
<dbReference type="SMART" id="SM00343">
    <property type="entry name" value="ZnF_C2HC"/>
    <property type="match status" value="4"/>
</dbReference>
<dbReference type="EMBL" id="JALLAZ020001624">
    <property type="protein sequence ID" value="KAL3770633.1"/>
    <property type="molecule type" value="Genomic_DNA"/>
</dbReference>
<organism evidence="4 5">
    <name type="scientific">Stephanodiscus triporus</name>
    <dbReference type="NCBI Taxonomy" id="2934178"/>
    <lineage>
        <taxon>Eukaryota</taxon>
        <taxon>Sar</taxon>
        <taxon>Stramenopiles</taxon>
        <taxon>Ochrophyta</taxon>
        <taxon>Bacillariophyta</taxon>
        <taxon>Coscinodiscophyceae</taxon>
        <taxon>Thalassiosirophycidae</taxon>
        <taxon>Stephanodiscales</taxon>
        <taxon>Stephanodiscaceae</taxon>
        <taxon>Stephanodiscus</taxon>
    </lineage>
</organism>
<feature type="compositionally biased region" description="Basic residues" evidence="2">
    <location>
        <begin position="13"/>
        <end position="26"/>
    </location>
</feature>
<feature type="region of interest" description="Disordered" evidence="2">
    <location>
        <begin position="91"/>
        <end position="117"/>
    </location>
</feature>
<feature type="compositionally biased region" description="Basic and acidic residues" evidence="2">
    <location>
        <begin position="202"/>
        <end position="216"/>
    </location>
</feature>
<dbReference type="InterPro" id="IPR001878">
    <property type="entry name" value="Znf_CCHC"/>
</dbReference>
<keyword evidence="1" id="KW-0479">Metal-binding</keyword>
<keyword evidence="1" id="KW-0863">Zinc-finger</keyword>
<sequence length="267" mass="28869">MDGSTPSNQHHPPVGKRARGRRPKPKMTKEERRAKYTAKAHARRDAALARGRERDLTCYRCRKTGHSAENCKHAPPVAAAAATTTTAVEEVVGGRGGGGENGSTAPPPPPGKKRKRGGNICYKCGSTEHRIQLCPRIRPFLQKGKARIDFGKLGVLPYAECYVCNGSGHLASHCPESDRGLYPRGGSCRECGAVDHLAADCPGREDGVGKGEGRPSDDDDIDDDDSKSNASSNSATIDRYLEETTDAAEEEKTMTTTIKKKRRIVKF</sequence>
<evidence type="ECO:0000256" key="2">
    <source>
        <dbReference type="SAM" id="MobiDB-lite"/>
    </source>
</evidence>
<name>A0ABD3N5M6_9STRA</name>
<dbReference type="GO" id="GO:0008270">
    <property type="term" value="F:zinc ion binding"/>
    <property type="evidence" value="ECO:0007669"/>
    <property type="project" value="UniProtKB-KW"/>
</dbReference>
<evidence type="ECO:0000256" key="1">
    <source>
        <dbReference type="PROSITE-ProRule" id="PRU00047"/>
    </source>
</evidence>
<accession>A0ABD3N5M6</accession>
<dbReference type="PANTHER" id="PTHR46242">
    <property type="entry name" value="ZINC FINGER CCHC DOMAIN-CONTAINING PROTEIN 9 ZCCHC9"/>
    <property type="match status" value="1"/>
</dbReference>
<evidence type="ECO:0000313" key="5">
    <source>
        <dbReference type="Proteomes" id="UP001530315"/>
    </source>
</evidence>
<dbReference type="Gene3D" id="4.10.60.10">
    <property type="entry name" value="Zinc finger, CCHC-type"/>
    <property type="match status" value="2"/>
</dbReference>
<gene>
    <name evidence="4" type="ORF">ACHAW5_007088</name>
</gene>
<feature type="region of interest" description="Disordered" evidence="2">
    <location>
        <begin position="1"/>
        <end position="49"/>
    </location>
</feature>
<dbReference type="SUPFAM" id="SSF57756">
    <property type="entry name" value="Retrovirus zinc finger-like domains"/>
    <property type="match status" value="2"/>
</dbReference>
<protein>
    <recommendedName>
        <fullName evidence="3">CCHC-type domain-containing protein</fullName>
    </recommendedName>
</protein>
<dbReference type="AlphaFoldDB" id="A0ABD3N5M6"/>
<dbReference type="InterPro" id="IPR036875">
    <property type="entry name" value="Znf_CCHC_sf"/>
</dbReference>
<keyword evidence="5" id="KW-1185">Reference proteome</keyword>
<dbReference type="Proteomes" id="UP001530315">
    <property type="component" value="Unassembled WGS sequence"/>
</dbReference>
<reference evidence="4 5" key="1">
    <citation type="submission" date="2024-10" db="EMBL/GenBank/DDBJ databases">
        <title>Updated reference genomes for cyclostephanoid diatoms.</title>
        <authorList>
            <person name="Roberts W.R."/>
            <person name="Alverson A.J."/>
        </authorList>
    </citation>
    <scope>NUCLEOTIDE SEQUENCE [LARGE SCALE GENOMIC DNA]</scope>
    <source>
        <strain evidence="4 5">AJA276-08</strain>
    </source>
</reference>
<dbReference type="Pfam" id="PF00098">
    <property type="entry name" value="zf-CCHC"/>
    <property type="match status" value="2"/>
</dbReference>
<dbReference type="PANTHER" id="PTHR46242:SF1">
    <property type="entry name" value="ZINC FINGER CCHC DOMAIN-CONTAINING PROTEIN 9"/>
    <property type="match status" value="1"/>
</dbReference>